<dbReference type="EMBL" id="CP019070">
    <property type="protein sequence ID" value="APW66337.1"/>
    <property type="molecule type" value="Genomic_DNA"/>
</dbReference>
<dbReference type="InterPro" id="IPR025990">
    <property type="entry name" value="zinc_ribbon_bacterial"/>
</dbReference>
<evidence type="ECO:0000313" key="1">
    <source>
        <dbReference type="EMBL" id="APW66337.1"/>
    </source>
</evidence>
<accession>A0A1P8KP54</accession>
<dbReference type="OrthoDB" id="9814566at2"/>
<proteinExistence type="predicted"/>
<sequence length="64" mass="7201">MEEMNIQCPYCLQAVTVLVDTGVYEYTTLIDDCEVCCRPIEISYIVEDGVVSSLSYNIIEGNEN</sequence>
<evidence type="ECO:0008006" key="3">
    <source>
        <dbReference type="Google" id="ProtNLM"/>
    </source>
</evidence>
<organism evidence="1 2">
    <name type="scientific">Poseidonibacter parvus</name>
    <dbReference type="NCBI Taxonomy" id="1850254"/>
    <lineage>
        <taxon>Bacteria</taxon>
        <taxon>Pseudomonadati</taxon>
        <taxon>Campylobacterota</taxon>
        <taxon>Epsilonproteobacteria</taxon>
        <taxon>Campylobacterales</taxon>
        <taxon>Arcobacteraceae</taxon>
        <taxon>Poseidonibacter</taxon>
    </lineage>
</organism>
<keyword evidence="2" id="KW-1185">Reference proteome</keyword>
<gene>
    <name evidence="1" type="ORF">LPB137_11000</name>
</gene>
<dbReference type="Proteomes" id="UP000186074">
    <property type="component" value="Chromosome"/>
</dbReference>
<dbReference type="STRING" id="1850254.LPB137_11000"/>
<dbReference type="AlphaFoldDB" id="A0A1P8KP54"/>
<protein>
    <recommendedName>
        <fullName evidence="3">CPXCG motif-containing cysteine-rich protein</fullName>
    </recommendedName>
</protein>
<evidence type="ECO:0000313" key="2">
    <source>
        <dbReference type="Proteomes" id="UP000186074"/>
    </source>
</evidence>
<reference evidence="1 2" key="1">
    <citation type="submission" date="2017-01" db="EMBL/GenBank/DDBJ databases">
        <title>Genome sequencing of Arcobacter sp. LPB0137.</title>
        <authorList>
            <person name="Lee G.-W."/>
            <person name="Yi H."/>
        </authorList>
    </citation>
    <scope>NUCLEOTIDE SEQUENCE [LARGE SCALE GENOMIC DNA]</scope>
    <source>
        <strain evidence="1 2">LPB0137</strain>
    </source>
</reference>
<dbReference type="KEGG" id="alp:LPB137_11000"/>
<dbReference type="Pfam" id="PF14255">
    <property type="entry name" value="Zn_ribbon_21"/>
    <property type="match status" value="1"/>
</dbReference>
<name>A0A1P8KP54_9BACT</name>